<accession>A0A4Y2TYR9</accession>
<evidence type="ECO:0000313" key="2">
    <source>
        <dbReference type="Proteomes" id="UP000499080"/>
    </source>
</evidence>
<dbReference type="EMBL" id="BGPR01032104">
    <property type="protein sequence ID" value="GBO05482.1"/>
    <property type="molecule type" value="Genomic_DNA"/>
</dbReference>
<reference evidence="1 2" key="1">
    <citation type="journal article" date="2019" name="Sci. Rep.">
        <title>Orb-weaving spider Araneus ventricosus genome elucidates the spidroin gene catalogue.</title>
        <authorList>
            <person name="Kono N."/>
            <person name="Nakamura H."/>
            <person name="Ohtoshi R."/>
            <person name="Moran D.A.P."/>
            <person name="Shinohara A."/>
            <person name="Yoshida Y."/>
            <person name="Fujiwara M."/>
            <person name="Mori M."/>
            <person name="Tomita M."/>
            <person name="Arakawa K."/>
        </authorList>
    </citation>
    <scope>NUCLEOTIDE SEQUENCE [LARGE SCALE GENOMIC DNA]</scope>
</reference>
<proteinExistence type="predicted"/>
<comment type="caution">
    <text evidence="1">The sequence shown here is derived from an EMBL/GenBank/DDBJ whole genome shotgun (WGS) entry which is preliminary data.</text>
</comment>
<organism evidence="1 2">
    <name type="scientific">Araneus ventricosus</name>
    <name type="common">Orbweaver spider</name>
    <name type="synonym">Epeira ventricosa</name>
    <dbReference type="NCBI Taxonomy" id="182803"/>
    <lineage>
        <taxon>Eukaryota</taxon>
        <taxon>Metazoa</taxon>
        <taxon>Ecdysozoa</taxon>
        <taxon>Arthropoda</taxon>
        <taxon>Chelicerata</taxon>
        <taxon>Arachnida</taxon>
        <taxon>Araneae</taxon>
        <taxon>Araneomorphae</taxon>
        <taxon>Entelegynae</taxon>
        <taxon>Araneoidea</taxon>
        <taxon>Araneidae</taxon>
        <taxon>Araneus</taxon>
    </lineage>
</organism>
<dbReference type="Proteomes" id="UP000499080">
    <property type="component" value="Unassembled WGS sequence"/>
</dbReference>
<keyword evidence="2" id="KW-1185">Reference proteome</keyword>
<evidence type="ECO:0000313" key="1">
    <source>
        <dbReference type="EMBL" id="GBO05482.1"/>
    </source>
</evidence>
<gene>
    <name evidence="1" type="ORF">AVEN_60535_1</name>
</gene>
<protein>
    <submittedName>
        <fullName evidence="1">Uncharacterized protein</fullName>
    </submittedName>
</protein>
<name>A0A4Y2TYR9_ARAVE</name>
<sequence length="111" mass="12486">MHSLLSFSRRLPNSVLRRSHLGSFRARRGRSFSSTLKRRVRPGNRVNSDSFKVHNVHGKQSLCNCQDQIIDPGVNDVGGTRSQHVSVVQIFILGSTRLRRILLGFACKCLS</sequence>
<dbReference type="AlphaFoldDB" id="A0A4Y2TYR9"/>